<keyword evidence="2" id="KW-1185">Reference proteome</keyword>
<accession>A0ACB7HEW0</accession>
<comment type="caution">
    <text evidence="1">The sequence shown here is derived from an EMBL/GenBank/DDBJ whole genome shotgun (WGS) entry which is preliminary data.</text>
</comment>
<dbReference type="Proteomes" id="UP000091857">
    <property type="component" value="Chromosome 7"/>
</dbReference>
<evidence type="ECO:0000313" key="2">
    <source>
        <dbReference type="Proteomes" id="UP000091857"/>
    </source>
</evidence>
<dbReference type="EMBL" id="CM004393">
    <property type="protein sequence ID" value="KAG8650775.1"/>
    <property type="molecule type" value="Genomic_DNA"/>
</dbReference>
<evidence type="ECO:0000313" key="1">
    <source>
        <dbReference type="EMBL" id="KAG8650775.1"/>
    </source>
</evidence>
<name>A0ACB7HEW0_MANES</name>
<proteinExistence type="predicted"/>
<gene>
    <name evidence="1" type="ORF">MANES_07G069230v8</name>
</gene>
<sequence>MCTTNQGTKSVDAYFTELNVIWEELRKDCVFKFLNVLNETYQGVRSQLIMMKAFPSLDQAYNMVLREETKRSMVIQTQSFPKAAVMVVEKSKVDITCFQCGKSSHVKAQCYRLIGFPTDFKFTKSRSGAPSGNNFNHLSRSSIQHVSSASNETVSQLNLSKERLKLMTLLNDQISHNTSSSPPSQNSQVNVVSWIVDAGATDHIICDVSSFMHSSPINNSFVSLSNGQKVQVESISSVKLNSSLILNDVMFIPVFNFNLLSDLSTWMMIGLAKQRGGLFYLEQQSTIYSGPCSANFATAKHAFEIWHHHLGHPYDNKLLVL</sequence>
<reference evidence="2" key="1">
    <citation type="journal article" date="2016" name="Nat. Biotechnol.">
        <title>Sequencing wild and cultivated cassava and related species reveals extensive interspecific hybridization and genetic diversity.</title>
        <authorList>
            <person name="Bredeson J.V."/>
            <person name="Lyons J.B."/>
            <person name="Prochnik S.E."/>
            <person name="Wu G.A."/>
            <person name="Ha C.M."/>
            <person name="Edsinger-Gonzales E."/>
            <person name="Grimwood J."/>
            <person name="Schmutz J."/>
            <person name="Rabbi I.Y."/>
            <person name="Egesi C."/>
            <person name="Nauluvula P."/>
            <person name="Lebot V."/>
            <person name="Ndunguru J."/>
            <person name="Mkamilo G."/>
            <person name="Bart R.S."/>
            <person name="Setter T.L."/>
            <person name="Gleadow R.M."/>
            <person name="Kulakow P."/>
            <person name="Ferguson M.E."/>
            <person name="Rounsley S."/>
            <person name="Rokhsar D.S."/>
        </authorList>
    </citation>
    <scope>NUCLEOTIDE SEQUENCE [LARGE SCALE GENOMIC DNA]</scope>
    <source>
        <strain evidence="2">cv. AM560-2</strain>
    </source>
</reference>
<protein>
    <submittedName>
        <fullName evidence="1">Uncharacterized protein</fullName>
    </submittedName>
</protein>
<organism evidence="1 2">
    <name type="scientific">Manihot esculenta</name>
    <name type="common">Cassava</name>
    <name type="synonym">Jatropha manihot</name>
    <dbReference type="NCBI Taxonomy" id="3983"/>
    <lineage>
        <taxon>Eukaryota</taxon>
        <taxon>Viridiplantae</taxon>
        <taxon>Streptophyta</taxon>
        <taxon>Embryophyta</taxon>
        <taxon>Tracheophyta</taxon>
        <taxon>Spermatophyta</taxon>
        <taxon>Magnoliopsida</taxon>
        <taxon>eudicotyledons</taxon>
        <taxon>Gunneridae</taxon>
        <taxon>Pentapetalae</taxon>
        <taxon>rosids</taxon>
        <taxon>fabids</taxon>
        <taxon>Malpighiales</taxon>
        <taxon>Euphorbiaceae</taxon>
        <taxon>Crotonoideae</taxon>
        <taxon>Manihoteae</taxon>
        <taxon>Manihot</taxon>
    </lineage>
</organism>